<dbReference type="Pfam" id="PF01508">
    <property type="entry name" value="Paramecium_SA"/>
    <property type="match status" value="6"/>
</dbReference>
<name>A0A8S1JXT0_9CILI</name>
<feature type="domain" description="PSI" evidence="2">
    <location>
        <begin position="463"/>
        <end position="512"/>
    </location>
</feature>
<feature type="domain" description="PSI" evidence="2">
    <location>
        <begin position="658"/>
        <end position="712"/>
    </location>
</feature>
<protein>
    <recommendedName>
        <fullName evidence="2">PSI domain-containing protein</fullName>
    </recommendedName>
</protein>
<comment type="caution">
    <text evidence="3">The sequence shown here is derived from an EMBL/GenBank/DDBJ whole genome shotgun (WGS) entry which is preliminary data.</text>
</comment>
<dbReference type="InterPro" id="IPR002895">
    <property type="entry name" value="Paramecium_SA"/>
</dbReference>
<evidence type="ECO:0000259" key="2">
    <source>
        <dbReference type="SMART" id="SM00423"/>
    </source>
</evidence>
<reference evidence="3" key="1">
    <citation type="submission" date="2021-01" db="EMBL/GenBank/DDBJ databases">
        <authorList>
            <consortium name="Genoscope - CEA"/>
            <person name="William W."/>
        </authorList>
    </citation>
    <scope>NUCLEOTIDE SEQUENCE</scope>
</reference>
<dbReference type="EMBL" id="CAJJDN010000002">
    <property type="protein sequence ID" value="CAD8047291.1"/>
    <property type="molecule type" value="Genomic_DNA"/>
</dbReference>
<feature type="domain" description="PSI" evidence="2">
    <location>
        <begin position="595"/>
        <end position="640"/>
    </location>
</feature>
<gene>
    <name evidence="3" type="ORF">PSON_ATCC_30995.1.T0020319</name>
</gene>
<keyword evidence="4" id="KW-1185">Reference proteome</keyword>
<dbReference type="AlphaFoldDB" id="A0A8S1JXT0"/>
<evidence type="ECO:0000313" key="4">
    <source>
        <dbReference type="Proteomes" id="UP000692954"/>
    </source>
</evidence>
<feature type="domain" description="PSI" evidence="2">
    <location>
        <begin position="531"/>
        <end position="577"/>
    </location>
</feature>
<keyword evidence="1" id="KW-0325">Glycoprotein</keyword>
<proteinExistence type="predicted"/>
<dbReference type="InterPro" id="IPR016201">
    <property type="entry name" value="PSI"/>
</dbReference>
<dbReference type="Proteomes" id="UP000692954">
    <property type="component" value="Unassembled WGS sequence"/>
</dbReference>
<accession>A0A8S1JXT0</accession>
<dbReference type="SMART" id="SM00423">
    <property type="entry name" value="PSI"/>
    <property type="match status" value="4"/>
</dbReference>
<sequence>MGSSGYLCNKISTILTDNCIERTCSDVTAPKKLSDCTTYLSKCTFDGTICKLQQATCDLYIDFTQAACQNIITTTGEKCWKQYDEIGKCEARTCTNAPIQTSETACRSHLSTCTFNGSSCVNQQTTCSGYSDTNALNCQKLSAFNGDIVTPCWLVSGTGACINKQCIHNTTATTDQECKVFLNGCVTTGKGCTDDTTQCSQMTGTQDGCLALIGNFKRCKGASDQAGECSIKYCQDNSTATTDSECASYMTGCLTRGKGCIASTEPCSAYKGTLAQCNNFKGAGRTCTNTVQATSTSSCIERRCGDDTTATTDIECSNFQQGCITNGKGCTSVTSQCTSFFGTQTQCSSYLGNSGKQKCYGTSISSVLLQQVVKIIYQRNLVQQIHNVNLYIHVEVLHQHLAHHLQMLLLKTQIGKCAWDSTNNGCRNWQCTDAPLSVNTHAECQTLHSSCTTRGSGCVSKVQCNEYLDQSICLSAKSILDDTCIWDTTTNTCRKRNCSDAPKALKTDEDCSAFLPGCLTTGYGCASPPFDCTANITQTQCLVDSSGNPCIWLNTTNKCQNYTKCTDIQKTTFQECQSYSLFCTSDGVNCVPFSLCSYYITPNSCLQGIDGLCGWQSDTNKCVKFKQCELYLSTLTNQCSLFNSNCVSDGKTCITKLKCNQYINETSCISGGIDGLCKWENSSCRIRQCSDATEDTTLFESCWKYNAEKVCTTNGSKCIDITNCSTYAKSYCKLGTDGYCTYDDTYSLCRPMICSDNKDTTSALCLNKIGLKCVSNGTKCIDIAKCSSYTDKEACNGGGTDGTCVFIPSQNNPLVGTCKLMSSCQSAAQDQIACSKAPCVFNNNICEPQTCISQQQGTKCNSIQSFDKKTITVCVSDGNGGCTSGDASSLSSSLCFELSGRTYSWNPSKSKCEKCAKINNNNSTNVPDDSGEEEEIIYAISLTTTILVLFVLISV</sequence>
<evidence type="ECO:0000256" key="1">
    <source>
        <dbReference type="ARBA" id="ARBA00023180"/>
    </source>
</evidence>
<evidence type="ECO:0000313" key="3">
    <source>
        <dbReference type="EMBL" id="CAD8047291.1"/>
    </source>
</evidence>
<organism evidence="3 4">
    <name type="scientific">Paramecium sonneborni</name>
    <dbReference type="NCBI Taxonomy" id="65129"/>
    <lineage>
        <taxon>Eukaryota</taxon>
        <taxon>Sar</taxon>
        <taxon>Alveolata</taxon>
        <taxon>Ciliophora</taxon>
        <taxon>Intramacronucleata</taxon>
        <taxon>Oligohymenophorea</taxon>
        <taxon>Peniculida</taxon>
        <taxon>Parameciidae</taxon>
        <taxon>Paramecium</taxon>
    </lineage>
</organism>
<dbReference type="SMART" id="SM00639">
    <property type="entry name" value="PSA"/>
    <property type="match status" value="11"/>
</dbReference>